<dbReference type="GO" id="GO:0004792">
    <property type="term" value="F:thiosulfate-cyanide sulfurtransferase activity"/>
    <property type="evidence" value="ECO:0007669"/>
    <property type="project" value="TreeGrafter"/>
</dbReference>
<protein>
    <submittedName>
        <fullName evidence="4">Sulfurtransferase</fullName>
    </submittedName>
</protein>
<evidence type="ECO:0000313" key="5">
    <source>
        <dbReference type="Proteomes" id="UP000307749"/>
    </source>
</evidence>
<sequence>MTIPETLIDAAALAALPASAVRVVDCRFDLADSEAGARAYRAGHIPGAVYANLDRDLSDLSRTAQGLGRHPLPSAAAFRATLQRWDWRPGLPVVAYDGHAGAIGAARLWWMLRSLGQPAAVLDGGWQAWLAAGLPQATGAAPGAAFSDAAASDQDAGAAMPAREFDAAALVDTDALRRHLAAGSVALIDARAPERYRGEVEPIDRVGGHIPGAGNRPYVQNLQADGRFKPAAQLRAEWLAVLGAATPASVVHSCGSGVSACHNLLAMEHAGLRGSRLYAPSWSGWVSDPQRPVAKG</sequence>
<evidence type="ECO:0000259" key="3">
    <source>
        <dbReference type="PROSITE" id="PS50206"/>
    </source>
</evidence>
<dbReference type="RefSeq" id="WP_081127226.1">
    <property type="nucleotide sequence ID" value="NZ_LDOS01000002.1"/>
</dbReference>
<dbReference type="SMART" id="SM00450">
    <property type="entry name" value="RHOD"/>
    <property type="match status" value="2"/>
</dbReference>
<dbReference type="PANTHER" id="PTHR11364">
    <property type="entry name" value="THIOSULFATE SULFERTANSFERASE"/>
    <property type="match status" value="1"/>
</dbReference>
<keyword evidence="2" id="KW-0677">Repeat</keyword>
<feature type="domain" description="Rhodanese" evidence="3">
    <location>
        <begin position="17"/>
        <end position="138"/>
    </location>
</feature>
<evidence type="ECO:0000313" key="4">
    <source>
        <dbReference type="EMBL" id="THD08229.1"/>
    </source>
</evidence>
<dbReference type="InterPro" id="IPR045078">
    <property type="entry name" value="TST/MPST-like"/>
</dbReference>
<dbReference type="CDD" id="cd01448">
    <property type="entry name" value="TST_Repeat_1"/>
    <property type="match status" value="1"/>
</dbReference>
<dbReference type="Gene3D" id="3.40.250.10">
    <property type="entry name" value="Rhodanese-like domain"/>
    <property type="match status" value="2"/>
</dbReference>
<keyword evidence="5" id="KW-1185">Reference proteome</keyword>
<name>A0A4S3KHZ9_9GAMM</name>
<dbReference type="CDD" id="cd01449">
    <property type="entry name" value="TST_Repeat_2"/>
    <property type="match status" value="1"/>
</dbReference>
<dbReference type="OrthoDB" id="9781034at2"/>
<dbReference type="Proteomes" id="UP000307749">
    <property type="component" value="Unassembled WGS sequence"/>
</dbReference>
<accession>A0A4S3KHZ9</accession>
<reference evidence="4 5" key="1">
    <citation type="submission" date="2017-02" db="EMBL/GenBank/DDBJ databases">
        <title>Whole genome sequencing of Metallibacterium scheffleri DSM 24874 (T).</title>
        <authorList>
            <person name="Kumar S."/>
            <person name="Patil P."/>
            <person name="Patil P.B."/>
        </authorList>
    </citation>
    <scope>NUCLEOTIDE SEQUENCE [LARGE SCALE GENOMIC DNA]</scope>
    <source>
        <strain evidence="4 5">DSM 24874</strain>
    </source>
</reference>
<dbReference type="InterPro" id="IPR001763">
    <property type="entry name" value="Rhodanese-like_dom"/>
</dbReference>
<evidence type="ECO:0000256" key="2">
    <source>
        <dbReference type="ARBA" id="ARBA00022737"/>
    </source>
</evidence>
<dbReference type="Pfam" id="PF00581">
    <property type="entry name" value="Rhodanese"/>
    <property type="match status" value="2"/>
</dbReference>
<dbReference type="PROSITE" id="PS50206">
    <property type="entry name" value="RHODANESE_3"/>
    <property type="match status" value="2"/>
</dbReference>
<organism evidence="4 5">
    <name type="scientific">Metallibacterium scheffleri</name>
    <dbReference type="NCBI Taxonomy" id="993689"/>
    <lineage>
        <taxon>Bacteria</taxon>
        <taxon>Pseudomonadati</taxon>
        <taxon>Pseudomonadota</taxon>
        <taxon>Gammaproteobacteria</taxon>
        <taxon>Lysobacterales</taxon>
        <taxon>Rhodanobacteraceae</taxon>
        <taxon>Metallibacterium</taxon>
    </lineage>
</organism>
<dbReference type="AlphaFoldDB" id="A0A4S3KHZ9"/>
<dbReference type="STRING" id="993689.GCA_002077135_01933"/>
<dbReference type="InterPro" id="IPR036873">
    <property type="entry name" value="Rhodanese-like_dom_sf"/>
</dbReference>
<dbReference type="EMBL" id="MWQO01000051">
    <property type="protein sequence ID" value="THD08229.1"/>
    <property type="molecule type" value="Genomic_DNA"/>
</dbReference>
<proteinExistence type="predicted"/>
<dbReference type="SUPFAM" id="SSF52821">
    <property type="entry name" value="Rhodanese/Cell cycle control phosphatase"/>
    <property type="match status" value="2"/>
</dbReference>
<comment type="caution">
    <text evidence="4">The sequence shown here is derived from an EMBL/GenBank/DDBJ whole genome shotgun (WGS) entry which is preliminary data.</text>
</comment>
<evidence type="ECO:0000256" key="1">
    <source>
        <dbReference type="ARBA" id="ARBA00022679"/>
    </source>
</evidence>
<gene>
    <name evidence="4" type="ORF">B1806_13445</name>
</gene>
<feature type="domain" description="Rhodanese" evidence="3">
    <location>
        <begin position="181"/>
        <end position="294"/>
    </location>
</feature>
<keyword evidence="1 4" id="KW-0808">Transferase</keyword>
<dbReference type="PANTHER" id="PTHR11364:SF27">
    <property type="entry name" value="SULFURTRANSFERASE"/>
    <property type="match status" value="1"/>
</dbReference>